<comment type="similarity">
    <text evidence="1">Belongs to the UxaA family.</text>
</comment>
<evidence type="ECO:0000256" key="1">
    <source>
        <dbReference type="ARBA" id="ARBA00010986"/>
    </source>
</evidence>
<gene>
    <name evidence="5" type="ORF">J2Z34_000680</name>
</gene>
<name>A0ABS4G0Y9_9CLOT</name>
<reference evidence="5 6" key="1">
    <citation type="submission" date="2021-03" db="EMBL/GenBank/DDBJ databases">
        <title>Genomic Encyclopedia of Type Strains, Phase IV (KMG-IV): sequencing the most valuable type-strain genomes for metagenomic binning, comparative biology and taxonomic classification.</title>
        <authorList>
            <person name="Goeker M."/>
        </authorList>
    </citation>
    <scope>NUCLEOTIDE SEQUENCE [LARGE SCALE GENOMIC DNA]</scope>
    <source>
        <strain evidence="5 6">DSM 6139</strain>
    </source>
</reference>
<accession>A0ABS4G0Y9</accession>
<dbReference type="InterPro" id="IPR052172">
    <property type="entry name" value="UxaA_altronate/galactarate_dh"/>
</dbReference>
<keyword evidence="2 5" id="KW-0456">Lyase</keyword>
<feature type="domain" description="D-galactarate/Altronate dehydratase C-terminal" evidence="4">
    <location>
        <begin position="142"/>
        <end position="381"/>
    </location>
</feature>
<organism evidence="5 6">
    <name type="scientific">Youngiibacter multivorans</name>
    <dbReference type="NCBI Taxonomy" id="937251"/>
    <lineage>
        <taxon>Bacteria</taxon>
        <taxon>Bacillati</taxon>
        <taxon>Bacillota</taxon>
        <taxon>Clostridia</taxon>
        <taxon>Eubacteriales</taxon>
        <taxon>Clostridiaceae</taxon>
        <taxon>Youngiibacter</taxon>
    </lineage>
</organism>
<dbReference type="EC" id="4.2.1.7" evidence="5"/>
<dbReference type="InterPro" id="IPR007392">
    <property type="entry name" value="GD_AH_second"/>
</dbReference>
<evidence type="ECO:0000313" key="5">
    <source>
        <dbReference type="EMBL" id="MBP1918208.1"/>
    </source>
</evidence>
<proteinExistence type="inferred from homology"/>
<protein>
    <submittedName>
        <fullName evidence="5">Altronate dehydratase large subunit</fullName>
        <ecNumber evidence="5">4.2.1.7</ecNumber>
    </submittedName>
</protein>
<dbReference type="RefSeq" id="WP_209458452.1">
    <property type="nucleotide sequence ID" value="NZ_JAGGKC010000004.1"/>
</dbReference>
<feature type="domain" description="D-galactarate/Altronate dehydratase second" evidence="3">
    <location>
        <begin position="5"/>
        <end position="132"/>
    </location>
</feature>
<keyword evidence="6" id="KW-1185">Reference proteome</keyword>
<dbReference type="Pfam" id="PF04295">
    <property type="entry name" value="GD_AH_second"/>
    <property type="match status" value="1"/>
</dbReference>
<dbReference type="PANTHER" id="PTHR30536:SF5">
    <property type="entry name" value="ALTRONATE DEHYDRATASE"/>
    <property type="match status" value="1"/>
</dbReference>
<dbReference type="GO" id="GO:0008789">
    <property type="term" value="F:altronate dehydratase activity"/>
    <property type="evidence" value="ECO:0007669"/>
    <property type="project" value="UniProtKB-EC"/>
</dbReference>
<evidence type="ECO:0000313" key="6">
    <source>
        <dbReference type="Proteomes" id="UP001519271"/>
    </source>
</evidence>
<evidence type="ECO:0000259" key="4">
    <source>
        <dbReference type="Pfam" id="PF20629"/>
    </source>
</evidence>
<dbReference type="EMBL" id="JAGGKC010000004">
    <property type="protein sequence ID" value="MBP1918208.1"/>
    <property type="molecule type" value="Genomic_DNA"/>
</dbReference>
<dbReference type="Proteomes" id="UP001519271">
    <property type="component" value="Unassembled WGS sequence"/>
</dbReference>
<dbReference type="Pfam" id="PF20629">
    <property type="entry name" value="GD_AH_C"/>
    <property type="match status" value="1"/>
</dbReference>
<dbReference type="PANTHER" id="PTHR30536">
    <property type="entry name" value="ALTRONATE/GALACTARATE DEHYDRATASE"/>
    <property type="match status" value="1"/>
</dbReference>
<sequence length="385" mass="41048">MKFNGYKRSDGHVGIRNHVIVMPGVICAAGVAQKIANKTDAVYLYNPNGCAQNSSDSAITMEILSGLIANGNVYGVLIVGLGCEMLRKDNYIEAIKKKTDKPVHYISIQQEGGIKKTVGKGLEIVNELMEGASRCEREECDLSELILGLECGGSDPTSGFSSNAVLGVTSDRIVDLGGTTVLCETPEAIGTENILKRRGCTPEIGQQLYDTVIKYDQMCKNNGEDIRKSNPSPGNKASGITTLEEKSLGCIHKSGTKPFMGVYQYGQMIDKKGLVFMDGTAYDVASVVSLVAGGAQIVAFTTGMGTPVGNAIAPVVKITGNKDTASRLADMIDFDTSKSISGEKSVEELGSELFDHIIDVCNGEEVVAEVNGFSDMAINQFYSYS</sequence>
<dbReference type="InterPro" id="IPR048332">
    <property type="entry name" value="GD_AH_C"/>
</dbReference>
<comment type="caution">
    <text evidence="5">The sequence shown here is derived from an EMBL/GenBank/DDBJ whole genome shotgun (WGS) entry which is preliminary data.</text>
</comment>
<evidence type="ECO:0000259" key="3">
    <source>
        <dbReference type="Pfam" id="PF04295"/>
    </source>
</evidence>
<evidence type="ECO:0000256" key="2">
    <source>
        <dbReference type="ARBA" id="ARBA00023239"/>
    </source>
</evidence>